<dbReference type="Pfam" id="PF00858">
    <property type="entry name" value="ASC"/>
    <property type="match status" value="1"/>
</dbReference>
<dbReference type="PANTHER" id="PTHR11690">
    <property type="entry name" value="AMILORIDE-SENSITIVE SODIUM CHANNEL-RELATED"/>
    <property type="match status" value="1"/>
</dbReference>
<evidence type="ECO:0000256" key="3">
    <source>
        <dbReference type="ARBA" id="ARBA00022448"/>
    </source>
</evidence>
<dbReference type="Gene3D" id="1.10.287.770">
    <property type="entry name" value="YojJ-like"/>
    <property type="match status" value="1"/>
</dbReference>
<proteinExistence type="inferred from homology"/>
<evidence type="ECO:0000313" key="15">
    <source>
        <dbReference type="EMBL" id="CAD5232736.1"/>
    </source>
</evidence>
<keyword evidence="4 13" id="KW-0894">Sodium channel</keyword>
<evidence type="ECO:0000256" key="14">
    <source>
        <dbReference type="SAM" id="Phobius"/>
    </source>
</evidence>
<dbReference type="PRINTS" id="PR01078">
    <property type="entry name" value="AMINACHANNEL"/>
</dbReference>
<dbReference type="Proteomes" id="UP000659654">
    <property type="component" value="Unassembled WGS sequence"/>
</dbReference>
<dbReference type="EMBL" id="CAJFDI010000005">
    <property type="protein sequence ID" value="CAD5232736.1"/>
    <property type="molecule type" value="Genomic_DNA"/>
</dbReference>
<keyword evidence="9 14" id="KW-0472">Membrane</keyword>
<keyword evidence="6 14" id="KW-1133">Transmembrane helix</keyword>
<evidence type="ECO:0000256" key="2">
    <source>
        <dbReference type="ARBA" id="ARBA00007193"/>
    </source>
</evidence>
<organism evidence="15 16">
    <name type="scientific">Bursaphelenchus xylophilus</name>
    <name type="common">Pinewood nematode worm</name>
    <name type="synonym">Aphelenchoides xylophilus</name>
    <dbReference type="NCBI Taxonomy" id="6326"/>
    <lineage>
        <taxon>Eukaryota</taxon>
        <taxon>Metazoa</taxon>
        <taxon>Ecdysozoa</taxon>
        <taxon>Nematoda</taxon>
        <taxon>Chromadorea</taxon>
        <taxon>Rhabditida</taxon>
        <taxon>Tylenchina</taxon>
        <taxon>Tylenchomorpha</taxon>
        <taxon>Aphelenchoidea</taxon>
        <taxon>Aphelenchoididae</taxon>
        <taxon>Bursaphelenchus</taxon>
    </lineage>
</organism>
<evidence type="ECO:0000256" key="1">
    <source>
        <dbReference type="ARBA" id="ARBA00004141"/>
    </source>
</evidence>
<dbReference type="GO" id="GO:0015280">
    <property type="term" value="F:ligand-gated sodium channel activity"/>
    <property type="evidence" value="ECO:0007669"/>
    <property type="project" value="TreeGrafter"/>
</dbReference>
<evidence type="ECO:0000256" key="4">
    <source>
        <dbReference type="ARBA" id="ARBA00022461"/>
    </source>
</evidence>
<comment type="caution">
    <text evidence="15">The sequence shown here is derived from an EMBL/GenBank/DDBJ whole genome shotgun (WGS) entry which is preliminary data.</text>
</comment>
<accession>A0A7I8X7X2</accession>
<evidence type="ECO:0000256" key="9">
    <source>
        <dbReference type="ARBA" id="ARBA00023136"/>
    </source>
</evidence>
<keyword evidence="7" id="KW-0915">Sodium</keyword>
<keyword evidence="3 13" id="KW-0813">Transport</keyword>
<keyword evidence="16" id="KW-1185">Reference proteome</keyword>
<dbReference type="Gene3D" id="2.60.470.10">
    <property type="entry name" value="Acid-sensing ion channels like domains"/>
    <property type="match status" value="1"/>
</dbReference>
<dbReference type="EMBL" id="CAJFCV020000005">
    <property type="protein sequence ID" value="CAG9125629.1"/>
    <property type="molecule type" value="Genomic_DNA"/>
</dbReference>
<evidence type="ECO:0000256" key="5">
    <source>
        <dbReference type="ARBA" id="ARBA00022692"/>
    </source>
</evidence>
<dbReference type="InterPro" id="IPR020903">
    <property type="entry name" value="ENaC_CS"/>
</dbReference>
<keyword evidence="8 13" id="KW-0406">Ion transport</keyword>
<keyword evidence="10" id="KW-0325">Glycoprotein</keyword>
<dbReference type="InterPro" id="IPR001873">
    <property type="entry name" value="ENaC"/>
</dbReference>
<dbReference type="Proteomes" id="UP000582659">
    <property type="component" value="Unassembled WGS sequence"/>
</dbReference>
<comment type="similarity">
    <text evidence="2 13">Belongs to the amiloride-sensitive sodium channel (TC 1.A.6) family.</text>
</comment>
<dbReference type="AlphaFoldDB" id="A0A7I8X7X2"/>
<evidence type="ECO:0000256" key="12">
    <source>
        <dbReference type="ARBA" id="ARBA00023303"/>
    </source>
</evidence>
<comment type="subcellular location">
    <subcellularLocation>
        <location evidence="1">Membrane</location>
        <topology evidence="1">Multi-pass membrane protein</topology>
    </subcellularLocation>
</comment>
<evidence type="ECO:0000256" key="11">
    <source>
        <dbReference type="ARBA" id="ARBA00023201"/>
    </source>
</evidence>
<dbReference type="OrthoDB" id="5874059at2759"/>
<evidence type="ECO:0000256" key="13">
    <source>
        <dbReference type="RuleBase" id="RU000679"/>
    </source>
</evidence>
<keyword evidence="5 13" id="KW-0812">Transmembrane</keyword>
<dbReference type="PROSITE" id="PS01206">
    <property type="entry name" value="ASC"/>
    <property type="match status" value="1"/>
</dbReference>
<dbReference type="GO" id="GO:0005886">
    <property type="term" value="C:plasma membrane"/>
    <property type="evidence" value="ECO:0007669"/>
    <property type="project" value="TreeGrafter"/>
</dbReference>
<evidence type="ECO:0000256" key="10">
    <source>
        <dbReference type="ARBA" id="ARBA00023180"/>
    </source>
</evidence>
<evidence type="ECO:0000313" key="16">
    <source>
        <dbReference type="Proteomes" id="UP000659654"/>
    </source>
</evidence>
<evidence type="ECO:0000256" key="7">
    <source>
        <dbReference type="ARBA" id="ARBA00023053"/>
    </source>
</evidence>
<protein>
    <submittedName>
        <fullName evidence="15">(pine wood nematode) hypothetical protein</fullName>
    </submittedName>
</protein>
<keyword evidence="12 13" id="KW-0407">Ion channel</keyword>
<dbReference type="PANTHER" id="PTHR11690:SF153">
    <property type="entry name" value="AMILORIDE-SENSITIVE SODIUM CHANNEL"/>
    <property type="match status" value="1"/>
</dbReference>
<evidence type="ECO:0000256" key="8">
    <source>
        <dbReference type="ARBA" id="ARBA00023065"/>
    </source>
</evidence>
<reference evidence="15" key="1">
    <citation type="submission" date="2020-09" db="EMBL/GenBank/DDBJ databases">
        <authorList>
            <person name="Kikuchi T."/>
        </authorList>
    </citation>
    <scope>NUCLEOTIDE SEQUENCE</scope>
    <source>
        <strain evidence="15">Ka4C1</strain>
    </source>
</reference>
<keyword evidence="11 13" id="KW-0739">Sodium transport</keyword>
<sequence>MKWAKSANSIYHVLFDFCQWTSIHGAAHVAQADKVAIAVFWVLVTLAMFGIMAYLIVNSILNFLSYPVTMTQRSIISKQAFPVVTICNGSPWKTTNIAGTPLEGLVDAYNAGKTNATYGFTSPFSMAESMRATRWTRLMYEELRSLEEDSGIDLSYKLSEMLIDCKYNQADCDLSGNVTSFYDPYNGLCHTINSNMSWASSRAGPYNGLRISLKSPTEAYLPWVQTAGVIFYAHGTDETPFQDTFGYFAQTGKCSSVGLRYMERVKLPHPYNDCSKNGHGAANYYSNQYEVEACLRSCLQDNIMKICGCYDPQYNYPSNVSVPSCYKMPDINEAIDCADSIINEVDESSNTSITECNCPFGCDESFYQIAMSQAKWPATTYMPPECANITANWNNKSECVEWYKANTLMLEIYLERSSYQSNLESVGYTLTNMIADVGGQLGLWLGMSVLSLFELCALGFLVVLFFIVRPEPVTIGKYDYFAQFNKQIAEQGTSLIYRSPSEKNEEILKDINIAPPKIAEAQPVPGASFK</sequence>
<feature type="transmembrane region" description="Helical" evidence="14">
    <location>
        <begin position="35"/>
        <end position="57"/>
    </location>
</feature>
<feature type="transmembrane region" description="Helical" evidence="14">
    <location>
        <begin position="441"/>
        <end position="468"/>
    </location>
</feature>
<evidence type="ECO:0000256" key="6">
    <source>
        <dbReference type="ARBA" id="ARBA00022989"/>
    </source>
</evidence>
<name>A0A7I8X7X2_BURXY</name>
<gene>
    <name evidence="15" type="ORF">BXYJ_LOCUS12827</name>
</gene>